<dbReference type="EMBL" id="JAINDJ010000006">
    <property type="protein sequence ID" value="KAG9445486.1"/>
    <property type="molecule type" value="Genomic_DNA"/>
</dbReference>
<protein>
    <submittedName>
        <fullName evidence="1">Uncharacterized protein</fullName>
    </submittedName>
</protein>
<evidence type="ECO:0000313" key="2">
    <source>
        <dbReference type="Proteomes" id="UP000825729"/>
    </source>
</evidence>
<evidence type="ECO:0000313" key="1">
    <source>
        <dbReference type="EMBL" id="KAG9445486.1"/>
    </source>
</evidence>
<comment type="caution">
    <text evidence="1">The sequence shown here is derived from an EMBL/GenBank/DDBJ whole genome shotgun (WGS) entry which is preliminary data.</text>
</comment>
<accession>A0AAV7ECI6</accession>
<organism evidence="1 2">
    <name type="scientific">Aristolochia fimbriata</name>
    <name type="common">White veined hardy Dutchman's pipe vine</name>
    <dbReference type="NCBI Taxonomy" id="158543"/>
    <lineage>
        <taxon>Eukaryota</taxon>
        <taxon>Viridiplantae</taxon>
        <taxon>Streptophyta</taxon>
        <taxon>Embryophyta</taxon>
        <taxon>Tracheophyta</taxon>
        <taxon>Spermatophyta</taxon>
        <taxon>Magnoliopsida</taxon>
        <taxon>Magnoliidae</taxon>
        <taxon>Piperales</taxon>
        <taxon>Aristolochiaceae</taxon>
        <taxon>Aristolochia</taxon>
    </lineage>
</organism>
<sequence length="161" mass="17668">MNACSISLFYQVDFICTVNFMYSPRVRNLNIPNTTWLLGLDAFISFFSGLIGRSKDGLKDRFFPDLIVTGKGPGDCADGVVLSSSSPEPTSLPLRENETPEIRLNFFTSVPLSWSPAAMTTLENAISRLISPRGSSIAELCNNRMSEDLGVVSLDFFKNTG</sequence>
<dbReference type="AlphaFoldDB" id="A0AAV7ECI6"/>
<gene>
    <name evidence="1" type="ORF">H6P81_016826</name>
</gene>
<reference evidence="1 2" key="1">
    <citation type="submission" date="2021-07" db="EMBL/GenBank/DDBJ databases">
        <title>The Aristolochia fimbriata genome: insights into angiosperm evolution, floral development and chemical biosynthesis.</title>
        <authorList>
            <person name="Jiao Y."/>
        </authorList>
    </citation>
    <scope>NUCLEOTIDE SEQUENCE [LARGE SCALE GENOMIC DNA]</scope>
    <source>
        <strain evidence="1">IBCAS-2021</strain>
        <tissue evidence="1">Leaf</tissue>
    </source>
</reference>
<proteinExistence type="predicted"/>
<dbReference type="Proteomes" id="UP000825729">
    <property type="component" value="Unassembled WGS sequence"/>
</dbReference>
<keyword evidence="2" id="KW-1185">Reference proteome</keyword>
<name>A0AAV7ECI6_ARIFI</name>